<reference evidence="2 3" key="1">
    <citation type="submission" date="2017-02" db="EMBL/GenBank/DDBJ databases">
        <authorList>
            <person name="Peterson S.W."/>
        </authorList>
    </citation>
    <scope>NUCLEOTIDE SEQUENCE [LARGE SCALE GENOMIC DNA]</scope>
    <source>
        <strain evidence="2 3">ATCC 35992</strain>
    </source>
</reference>
<dbReference type="PANTHER" id="PTHR40056">
    <property type="entry name" value="HYPOTHETICAL CYTOSOLIC PROTEIN"/>
    <property type="match status" value="1"/>
</dbReference>
<dbReference type="InterPro" id="IPR014975">
    <property type="entry name" value="DUF1836"/>
</dbReference>
<dbReference type="InterPro" id="IPR009061">
    <property type="entry name" value="DNA-bd_dom_put_sf"/>
</dbReference>
<proteinExistence type="predicted"/>
<dbReference type="Proteomes" id="UP000190814">
    <property type="component" value="Unassembled WGS sequence"/>
</dbReference>
<keyword evidence="1" id="KW-0175">Coiled coil</keyword>
<name>A0A1T4VC76_9FIRM</name>
<dbReference type="PANTHER" id="PTHR40056:SF1">
    <property type="entry name" value="DUF1836 DOMAIN-CONTAINING PROTEIN"/>
    <property type="match status" value="1"/>
</dbReference>
<organism evidence="2 3">
    <name type="scientific">Eubacterium uniforme</name>
    <dbReference type="NCBI Taxonomy" id="39495"/>
    <lineage>
        <taxon>Bacteria</taxon>
        <taxon>Bacillati</taxon>
        <taxon>Bacillota</taxon>
        <taxon>Clostridia</taxon>
        <taxon>Eubacteriales</taxon>
        <taxon>Eubacteriaceae</taxon>
        <taxon>Eubacterium</taxon>
    </lineage>
</organism>
<dbReference type="OrthoDB" id="3191472at2"/>
<accession>A0A1T4VC76</accession>
<dbReference type="Gene3D" id="1.10.1660.10">
    <property type="match status" value="1"/>
</dbReference>
<sequence length="199" mass="23229">MNDKIQKSIDKITKKTSVINENEIPNIALYMDQVTTFIDENLSSTKRYEDDKLLTKTMINNYTKAGLLPPPEKKKYSKDHILMLVLIYYFKSFISISDAKTLLDPLKENYVGSDNGLSLSDFYKDVSTEEVFCHEELINDLEQKLEHVKKNIKATDGKDENIEYKQLFTFISMLSYDIFTKKRIIEDLIDNIDDFLPEK</sequence>
<dbReference type="EMBL" id="FUXZ01000004">
    <property type="protein sequence ID" value="SKA62540.1"/>
    <property type="molecule type" value="Genomic_DNA"/>
</dbReference>
<dbReference type="SUPFAM" id="SSF46955">
    <property type="entry name" value="Putative DNA-binding domain"/>
    <property type="match status" value="1"/>
</dbReference>
<protein>
    <recommendedName>
        <fullName evidence="4">DUF1836 domain-containing protein</fullName>
    </recommendedName>
</protein>
<dbReference type="STRING" id="39495.SAMN02745111_00643"/>
<evidence type="ECO:0000313" key="3">
    <source>
        <dbReference type="Proteomes" id="UP000190814"/>
    </source>
</evidence>
<keyword evidence="3" id="KW-1185">Reference proteome</keyword>
<evidence type="ECO:0000313" key="2">
    <source>
        <dbReference type="EMBL" id="SKA62540.1"/>
    </source>
</evidence>
<gene>
    <name evidence="2" type="ORF">SAMN02745111_00643</name>
</gene>
<feature type="coiled-coil region" evidence="1">
    <location>
        <begin position="131"/>
        <end position="158"/>
    </location>
</feature>
<dbReference type="RefSeq" id="WP_078765534.1">
    <property type="nucleotide sequence ID" value="NZ_FUXZ01000004.1"/>
</dbReference>
<dbReference type="AlphaFoldDB" id="A0A1T4VC76"/>
<dbReference type="Pfam" id="PF08876">
    <property type="entry name" value="DUF1836"/>
    <property type="match status" value="1"/>
</dbReference>
<evidence type="ECO:0000256" key="1">
    <source>
        <dbReference type="SAM" id="Coils"/>
    </source>
</evidence>
<evidence type="ECO:0008006" key="4">
    <source>
        <dbReference type="Google" id="ProtNLM"/>
    </source>
</evidence>